<evidence type="ECO:0000313" key="5">
    <source>
        <dbReference type="Proteomes" id="UP001379533"/>
    </source>
</evidence>
<dbReference type="Gene3D" id="3.40.1190.20">
    <property type="match status" value="1"/>
</dbReference>
<dbReference type="Proteomes" id="UP001379533">
    <property type="component" value="Chromosome"/>
</dbReference>
<dbReference type="RefSeq" id="WP_394844300.1">
    <property type="nucleotide sequence ID" value="NZ_CP089982.1"/>
</dbReference>
<keyword evidence="5" id="KW-1185">Reference proteome</keyword>
<gene>
    <name evidence="4" type="primary">rfaE1</name>
    <name evidence="4" type="ORF">LZC95_45515</name>
</gene>
<dbReference type="InterPro" id="IPR011611">
    <property type="entry name" value="PfkB_dom"/>
</dbReference>
<dbReference type="PANTHER" id="PTHR46969">
    <property type="entry name" value="BIFUNCTIONAL PROTEIN HLDE"/>
    <property type="match status" value="1"/>
</dbReference>
<accession>A0ABZ2K4S3</accession>
<dbReference type="SUPFAM" id="SSF53613">
    <property type="entry name" value="Ribokinase-like"/>
    <property type="match status" value="1"/>
</dbReference>
<dbReference type="GO" id="GO:0016301">
    <property type="term" value="F:kinase activity"/>
    <property type="evidence" value="ECO:0007669"/>
    <property type="project" value="UniProtKB-KW"/>
</dbReference>
<organism evidence="4 5">
    <name type="scientific">Pendulispora brunnea</name>
    <dbReference type="NCBI Taxonomy" id="2905690"/>
    <lineage>
        <taxon>Bacteria</taxon>
        <taxon>Pseudomonadati</taxon>
        <taxon>Myxococcota</taxon>
        <taxon>Myxococcia</taxon>
        <taxon>Myxococcales</taxon>
        <taxon>Sorangiineae</taxon>
        <taxon>Pendulisporaceae</taxon>
        <taxon>Pendulispora</taxon>
    </lineage>
</organism>
<dbReference type="EMBL" id="CP089982">
    <property type="protein sequence ID" value="WXA93701.1"/>
    <property type="molecule type" value="Genomic_DNA"/>
</dbReference>
<dbReference type="InterPro" id="IPR011913">
    <property type="entry name" value="RfaE_dom_I"/>
</dbReference>
<evidence type="ECO:0000313" key="4">
    <source>
        <dbReference type="EMBL" id="WXA93701.1"/>
    </source>
</evidence>
<proteinExistence type="predicted"/>
<evidence type="ECO:0000256" key="2">
    <source>
        <dbReference type="ARBA" id="ARBA00022777"/>
    </source>
</evidence>
<protein>
    <submittedName>
        <fullName evidence="4">D-glycero-beta-D-manno-heptose-7-phosphate kinase</fullName>
    </submittedName>
</protein>
<dbReference type="CDD" id="cd01172">
    <property type="entry name" value="RfaE_like"/>
    <property type="match status" value="1"/>
</dbReference>
<reference evidence="4 5" key="1">
    <citation type="submission" date="2021-12" db="EMBL/GenBank/DDBJ databases">
        <title>Discovery of the Pendulisporaceae a myxobacterial family with distinct sporulation behavior and unique specialized metabolism.</title>
        <authorList>
            <person name="Garcia R."/>
            <person name="Popoff A."/>
            <person name="Bader C.D."/>
            <person name="Loehr J."/>
            <person name="Walesch S."/>
            <person name="Walt C."/>
            <person name="Boldt J."/>
            <person name="Bunk B."/>
            <person name="Haeckl F.J.F.P.J."/>
            <person name="Gunesch A.P."/>
            <person name="Birkelbach J."/>
            <person name="Nuebel U."/>
            <person name="Pietschmann T."/>
            <person name="Bach T."/>
            <person name="Mueller R."/>
        </authorList>
    </citation>
    <scope>NUCLEOTIDE SEQUENCE [LARGE SCALE GENOMIC DNA]</scope>
    <source>
        <strain evidence="4 5">MSr12523</strain>
    </source>
</reference>
<dbReference type="InterPro" id="IPR029056">
    <property type="entry name" value="Ribokinase-like"/>
</dbReference>
<evidence type="ECO:0000256" key="1">
    <source>
        <dbReference type="ARBA" id="ARBA00022679"/>
    </source>
</evidence>
<dbReference type="PANTHER" id="PTHR46969:SF1">
    <property type="entry name" value="BIFUNCTIONAL PROTEIN HLDE"/>
    <property type="match status" value="1"/>
</dbReference>
<keyword evidence="1" id="KW-0808">Transferase</keyword>
<dbReference type="Pfam" id="PF00294">
    <property type="entry name" value="PfkB"/>
    <property type="match status" value="1"/>
</dbReference>
<dbReference type="InterPro" id="IPR002173">
    <property type="entry name" value="Carboh/pur_kinase_PfkB_CS"/>
</dbReference>
<keyword evidence="2 4" id="KW-0418">Kinase</keyword>
<feature type="domain" description="Carbohydrate kinase PfkB" evidence="3">
    <location>
        <begin position="11"/>
        <end position="305"/>
    </location>
</feature>
<dbReference type="NCBIfam" id="TIGR02198">
    <property type="entry name" value="rfaE_dom_I"/>
    <property type="match status" value="1"/>
</dbReference>
<dbReference type="PROSITE" id="PS00583">
    <property type="entry name" value="PFKB_KINASES_1"/>
    <property type="match status" value="1"/>
</dbReference>
<evidence type="ECO:0000259" key="3">
    <source>
        <dbReference type="Pfam" id="PF00294"/>
    </source>
</evidence>
<sequence length="316" mass="32963">MVDLTKLSGRRVLVIGDLMLDEFVDGDVLRISPEAPVPVLEVRGRTYRAGGAANTATNVGSLGGRPSIAGVVGTDREGEILRRELLASDVDLSATVADTARPTTHKTRIIARGQQVVRIDHESREPLSESVREELTARCVQAMAHHDACIISDYNKGVISPALCAAVIQAAGNKPVVVDPKRRDFSAYRGATLVTPNLNELEAATGIAATRDEDVIAAGRSLLASLAGGAVLVTRGARGMTLIVPEREPLHLKATAREVFDVTGAGDTVVSTLGLALAAGISLETAVAVANEAAGIAVSKRGTAAVFAEELRKVLG</sequence>
<name>A0ABZ2K4S3_9BACT</name>